<dbReference type="InterPro" id="IPR000644">
    <property type="entry name" value="CBS_dom"/>
</dbReference>
<keyword evidence="7 9" id="KW-0472">Membrane</keyword>
<dbReference type="InterPro" id="IPR036739">
    <property type="entry name" value="SLC41_membr_dom_sf"/>
</dbReference>
<dbReference type="RefSeq" id="WP_062290849.1">
    <property type="nucleotide sequence ID" value="NZ_CP013200.1"/>
</dbReference>
<keyword evidence="8" id="KW-0129">CBS domain</keyword>
<comment type="caution">
    <text evidence="9">Lacks conserved residue(s) required for the propagation of feature annotation.</text>
</comment>
<dbReference type="InterPro" id="IPR046342">
    <property type="entry name" value="CBS_dom_sf"/>
</dbReference>
<keyword evidence="3 9" id="KW-0813">Transport</keyword>
<dbReference type="InterPro" id="IPR006669">
    <property type="entry name" value="MgtE_transporter"/>
</dbReference>
<evidence type="ECO:0000256" key="6">
    <source>
        <dbReference type="ARBA" id="ARBA00022989"/>
    </source>
</evidence>
<dbReference type="NCBIfam" id="TIGR00400">
    <property type="entry name" value="mgtE"/>
    <property type="match status" value="1"/>
</dbReference>
<keyword evidence="6 9" id="KW-1133">Transmembrane helix</keyword>
<evidence type="ECO:0000256" key="7">
    <source>
        <dbReference type="ARBA" id="ARBA00023136"/>
    </source>
</evidence>
<keyword evidence="5 9" id="KW-0460">Magnesium</keyword>
<keyword evidence="9" id="KW-0479">Metal-binding</keyword>
<evidence type="ECO:0000313" key="12">
    <source>
        <dbReference type="Proteomes" id="UP000059574"/>
    </source>
</evidence>
<evidence type="ECO:0000259" key="10">
    <source>
        <dbReference type="PROSITE" id="PS51371"/>
    </source>
</evidence>
<feature type="domain" description="CBS" evidence="10">
    <location>
        <begin position="142"/>
        <end position="204"/>
    </location>
</feature>
<dbReference type="SUPFAM" id="SSF161093">
    <property type="entry name" value="MgtE membrane domain-like"/>
    <property type="match status" value="1"/>
</dbReference>
<evidence type="ECO:0000256" key="9">
    <source>
        <dbReference type="RuleBase" id="RU362011"/>
    </source>
</evidence>
<evidence type="ECO:0000256" key="1">
    <source>
        <dbReference type="ARBA" id="ARBA00004141"/>
    </source>
</evidence>
<dbReference type="Proteomes" id="UP000059574">
    <property type="component" value="Chromosome"/>
</dbReference>
<feature type="transmembrane region" description="Helical" evidence="9">
    <location>
        <begin position="391"/>
        <end position="415"/>
    </location>
</feature>
<dbReference type="SMART" id="SM00924">
    <property type="entry name" value="MgtE_N"/>
    <property type="match status" value="1"/>
</dbReference>
<comment type="subcellular location">
    <subcellularLocation>
        <location evidence="9">Cell membrane</location>
        <topology evidence="9">Multi-pass membrane protein</topology>
    </subcellularLocation>
    <subcellularLocation>
        <location evidence="1">Membrane</location>
        <topology evidence="1">Multi-pass membrane protein</topology>
    </subcellularLocation>
</comment>
<name>A0A0S2M1R2_9MICC</name>
<dbReference type="InterPro" id="IPR006668">
    <property type="entry name" value="Mg_transptr_MgtE_intracell_dom"/>
</dbReference>
<gene>
    <name evidence="11" type="ORF">AS189_15515</name>
</gene>
<dbReference type="InterPro" id="IPR038076">
    <property type="entry name" value="MgtE_N_sf"/>
</dbReference>
<dbReference type="AlphaFoldDB" id="A0A0S2M1R2"/>
<evidence type="ECO:0000256" key="3">
    <source>
        <dbReference type="ARBA" id="ARBA00022448"/>
    </source>
</evidence>
<dbReference type="PANTHER" id="PTHR43773:SF1">
    <property type="entry name" value="MAGNESIUM TRANSPORTER MGTE"/>
    <property type="match status" value="1"/>
</dbReference>
<sequence length="452" mass="48153">MIKYPVQTFEDSAELLSRALSQQDLAAISKALLPLNTAETLEQLERLTTIERALAYRTLPKGRAVEVFERLGAALQADLVTGLKEAEVAEVFAQLSPDDRVALLDELPATVAHRLISGLDEKERALTSTVLGYAQGAVGRYMSPEFVTTHPHLTVAQTFARVRSQLDDAESVYTIPVTDTGRHLVGVVSLRDVLRADDSALVASIMKEPLSFPASEDVEEAARYCANAKILVLPIVDAEDRLVGVLTVDDALAILEDAETEDAARSGGTEPLRRPYLATPVGSIVRARVVWLLVLAVGATLTVQVIGAFQATLEEQVVLSLFIPLLIGTGGNTGNQAATTITRALALGDVRPRDFLKVFAREVRVGAFLGLLLGTLGFVIATLAFSAPLGWVIGLTLLGVCTMAASIGGLMPLLGKAVRADPAVFSNPFISTFVDAAGLIIYFLIATTILGL</sequence>
<keyword evidence="4 9" id="KW-0812">Transmembrane</keyword>
<dbReference type="GO" id="GO:0005886">
    <property type="term" value="C:plasma membrane"/>
    <property type="evidence" value="ECO:0007669"/>
    <property type="project" value="UniProtKB-SubCell"/>
</dbReference>
<feature type="transmembrane region" description="Helical" evidence="9">
    <location>
        <begin position="427"/>
        <end position="450"/>
    </location>
</feature>
<dbReference type="SMART" id="SM00116">
    <property type="entry name" value="CBS"/>
    <property type="match status" value="2"/>
</dbReference>
<dbReference type="SUPFAM" id="SSF158791">
    <property type="entry name" value="MgtE N-terminal domain-like"/>
    <property type="match status" value="1"/>
</dbReference>
<keyword evidence="9" id="KW-1003">Cell membrane</keyword>
<evidence type="ECO:0000313" key="11">
    <source>
        <dbReference type="EMBL" id="ALO67631.1"/>
    </source>
</evidence>
<dbReference type="Pfam" id="PF01769">
    <property type="entry name" value="MgtE"/>
    <property type="match status" value="1"/>
</dbReference>
<protein>
    <recommendedName>
        <fullName evidence="9">Magnesium transporter MgtE</fullName>
    </recommendedName>
</protein>
<dbReference type="GO" id="GO:0046872">
    <property type="term" value="F:metal ion binding"/>
    <property type="evidence" value="ECO:0007669"/>
    <property type="project" value="UniProtKB-KW"/>
</dbReference>
<feature type="transmembrane region" description="Helical" evidence="9">
    <location>
        <begin position="365"/>
        <end position="385"/>
    </location>
</feature>
<dbReference type="Gene3D" id="1.25.60.10">
    <property type="entry name" value="MgtE N-terminal domain-like"/>
    <property type="match status" value="1"/>
</dbReference>
<dbReference type="SUPFAM" id="SSF54631">
    <property type="entry name" value="CBS-domain pair"/>
    <property type="match status" value="1"/>
</dbReference>
<dbReference type="PANTHER" id="PTHR43773">
    <property type="entry name" value="MAGNESIUM TRANSPORTER MGTE"/>
    <property type="match status" value="1"/>
</dbReference>
<dbReference type="EMBL" id="CP013200">
    <property type="protein sequence ID" value="ALO67631.1"/>
    <property type="molecule type" value="Genomic_DNA"/>
</dbReference>
<dbReference type="InterPro" id="IPR006667">
    <property type="entry name" value="SLC41_membr_dom"/>
</dbReference>
<reference evidence="11 12" key="2">
    <citation type="journal article" date="2016" name="J. Biotechnol.">
        <title>Complete genome sequence of Arthrobacter alpinus ERGS4:06, a yellow pigmented bacterium tolerant to cold and radiations isolated from Sikkim Himalaya.</title>
        <authorList>
            <person name="Kumar R."/>
            <person name="Singh D."/>
            <person name="Swarnkar M.K."/>
            <person name="Singh A.K."/>
            <person name="Kumar S."/>
        </authorList>
    </citation>
    <scope>NUCLEOTIDE SEQUENCE [LARGE SCALE GENOMIC DNA]</scope>
    <source>
        <strain evidence="11 12">ERGS4:06</strain>
    </source>
</reference>
<dbReference type="CDD" id="cd04606">
    <property type="entry name" value="CBS_pair_Mg_transporter"/>
    <property type="match status" value="1"/>
</dbReference>
<evidence type="ECO:0000256" key="8">
    <source>
        <dbReference type="PROSITE-ProRule" id="PRU00703"/>
    </source>
</evidence>
<dbReference type="Gene3D" id="1.10.357.20">
    <property type="entry name" value="SLC41 divalent cation transporters, integral membrane domain"/>
    <property type="match status" value="1"/>
</dbReference>
<dbReference type="Gene3D" id="3.10.580.10">
    <property type="entry name" value="CBS-domain"/>
    <property type="match status" value="1"/>
</dbReference>
<comment type="similarity">
    <text evidence="2 9">Belongs to the SLC41A transporter family.</text>
</comment>
<dbReference type="Pfam" id="PF03448">
    <property type="entry name" value="MgtE_N"/>
    <property type="match status" value="1"/>
</dbReference>
<feature type="domain" description="CBS" evidence="10">
    <location>
        <begin position="205"/>
        <end position="261"/>
    </location>
</feature>
<accession>A0A0S2M1R2</accession>
<dbReference type="Pfam" id="PF00571">
    <property type="entry name" value="CBS"/>
    <property type="match status" value="2"/>
</dbReference>
<proteinExistence type="inferred from homology"/>
<evidence type="ECO:0000256" key="4">
    <source>
        <dbReference type="ARBA" id="ARBA00022692"/>
    </source>
</evidence>
<comment type="function">
    <text evidence="9">Acts as a magnesium transporter.</text>
</comment>
<comment type="subunit">
    <text evidence="9">Homodimer.</text>
</comment>
<organism evidence="11 12">
    <name type="scientific">Arthrobacter alpinus</name>
    <dbReference type="NCBI Taxonomy" id="656366"/>
    <lineage>
        <taxon>Bacteria</taxon>
        <taxon>Bacillati</taxon>
        <taxon>Actinomycetota</taxon>
        <taxon>Actinomycetes</taxon>
        <taxon>Micrococcales</taxon>
        <taxon>Micrococcaceae</taxon>
        <taxon>Arthrobacter</taxon>
    </lineage>
</organism>
<evidence type="ECO:0000256" key="2">
    <source>
        <dbReference type="ARBA" id="ARBA00009749"/>
    </source>
</evidence>
<feature type="transmembrane region" description="Helical" evidence="9">
    <location>
        <begin position="289"/>
        <end position="309"/>
    </location>
</feature>
<evidence type="ECO:0000256" key="5">
    <source>
        <dbReference type="ARBA" id="ARBA00022842"/>
    </source>
</evidence>
<dbReference type="GO" id="GO:0015095">
    <property type="term" value="F:magnesium ion transmembrane transporter activity"/>
    <property type="evidence" value="ECO:0007669"/>
    <property type="project" value="UniProtKB-UniRule"/>
</dbReference>
<dbReference type="OrthoDB" id="9790355at2"/>
<dbReference type="PROSITE" id="PS51371">
    <property type="entry name" value="CBS"/>
    <property type="match status" value="2"/>
</dbReference>
<reference evidence="12" key="1">
    <citation type="submission" date="2015-11" db="EMBL/GenBank/DDBJ databases">
        <authorList>
            <person name="Kumar R."/>
            <person name="Singh D."/>
            <person name="Swarnkar M.K."/>
            <person name="Singh A.K."/>
            <person name="Kumar S."/>
        </authorList>
    </citation>
    <scope>NUCLEOTIDE SEQUENCE [LARGE SCALE GENOMIC DNA]</scope>
    <source>
        <strain evidence="12">ERGS4:06</strain>
    </source>
</reference>